<evidence type="ECO:0000313" key="1">
    <source>
        <dbReference type="EMBL" id="GBE82112.1"/>
    </source>
</evidence>
<dbReference type="PANTHER" id="PTHR45296">
    <property type="entry name" value="TRANSDUCIN/WD40 REPEAT-LIKE SUPERFAMILY PROTEIN"/>
    <property type="match status" value="1"/>
</dbReference>
<dbReference type="InterPro" id="IPR036322">
    <property type="entry name" value="WD40_repeat_dom_sf"/>
</dbReference>
<dbReference type="AlphaFoldDB" id="A0A401GIW4"/>
<dbReference type="GeneID" id="38779029"/>
<dbReference type="InterPro" id="IPR015943">
    <property type="entry name" value="WD40/YVTN_repeat-like_dom_sf"/>
</dbReference>
<dbReference type="STRING" id="139825.A0A401GIW4"/>
<dbReference type="InterPro" id="IPR001680">
    <property type="entry name" value="WD40_rpt"/>
</dbReference>
<evidence type="ECO:0000313" key="2">
    <source>
        <dbReference type="Proteomes" id="UP000287166"/>
    </source>
</evidence>
<protein>
    <submittedName>
        <fullName evidence="1">WD40 repeat-like protein</fullName>
    </submittedName>
</protein>
<comment type="caution">
    <text evidence="1">The sequence shown here is derived from an EMBL/GenBank/DDBJ whole genome shotgun (WGS) entry which is preliminary data.</text>
</comment>
<dbReference type="PANTHER" id="PTHR45296:SF1">
    <property type="entry name" value="TRANSDUCIN_WD40 REPEAT-LIKE SUPERFAMILY PROTEIN"/>
    <property type="match status" value="1"/>
</dbReference>
<sequence length="345" mass="36460">MSPTFQFAISVPSAVSSLGFLTPDSLCAGSDNGTARVYDLPSPKVVRAIKSLGSEISTAVTVQNTAEEDSLVWFASGRRALLFAVKSPQLILSEEDAMSILELGEDDEDVLNELCLSDNGKYMAFASDAGSVGVVELSTKRISRMKSRHDSICGAVKFVPNRPSELVSGGYDSAVLHFDFSQGTLLSRYDITAPLPSSGVSLSLPFVLSTAITSAGLFAASTADGRVWLGGGGEKRASQSGNKKRSRKWEGLKDDEGLWLQVAEGPVVAIMFSGVETLITCSLLGTISGYHISRDSDSKLKAGKFWSAGSKGIAKVNSLSISGQWLAVGGLVTDGKGIIEIWCMN</sequence>
<accession>A0A401GIW4</accession>
<keyword evidence="2" id="KW-1185">Reference proteome</keyword>
<dbReference type="EMBL" id="BFAD01000004">
    <property type="protein sequence ID" value="GBE82112.1"/>
    <property type="molecule type" value="Genomic_DNA"/>
</dbReference>
<gene>
    <name evidence="1" type="ORF">SCP_0404920</name>
</gene>
<dbReference type="SMART" id="SM00320">
    <property type="entry name" value="WD40"/>
    <property type="match status" value="4"/>
</dbReference>
<dbReference type="Proteomes" id="UP000287166">
    <property type="component" value="Unassembled WGS sequence"/>
</dbReference>
<dbReference type="SUPFAM" id="SSF50978">
    <property type="entry name" value="WD40 repeat-like"/>
    <property type="match status" value="1"/>
</dbReference>
<dbReference type="InParanoid" id="A0A401GIW4"/>
<organism evidence="1 2">
    <name type="scientific">Sparassis crispa</name>
    <dbReference type="NCBI Taxonomy" id="139825"/>
    <lineage>
        <taxon>Eukaryota</taxon>
        <taxon>Fungi</taxon>
        <taxon>Dikarya</taxon>
        <taxon>Basidiomycota</taxon>
        <taxon>Agaricomycotina</taxon>
        <taxon>Agaricomycetes</taxon>
        <taxon>Polyporales</taxon>
        <taxon>Sparassidaceae</taxon>
        <taxon>Sparassis</taxon>
    </lineage>
</organism>
<name>A0A401GIW4_9APHY</name>
<dbReference type="Gene3D" id="2.130.10.10">
    <property type="entry name" value="YVTN repeat-like/Quinoprotein amine dehydrogenase"/>
    <property type="match status" value="1"/>
</dbReference>
<dbReference type="RefSeq" id="XP_027613025.1">
    <property type="nucleotide sequence ID" value="XM_027757224.1"/>
</dbReference>
<reference evidence="1 2" key="1">
    <citation type="journal article" date="2018" name="Sci. Rep.">
        <title>Genome sequence of the cauliflower mushroom Sparassis crispa (Hanabiratake) and its association with beneficial usage.</title>
        <authorList>
            <person name="Kiyama R."/>
            <person name="Furutani Y."/>
            <person name="Kawaguchi K."/>
            <person name="Nakanishi T."/>
        </authorList>
    </citation>
    <scope>NUCLEOTIDE SEQUENCE [LARGE SCALE GENOMIC DNA]</scope>
</reference>
<dbReference type="OrthoDB" id="2161379at2759"/>
<proteinExistence type="predicted"/>